<dbReference type="AlphaFoldDB" id="A0A0B7B5H2"/>
<evidence type="ECO:0000313" key="1">
    <source>
        <dbReference type="EMBL" id="CEK87521.1"/>
    </source>
</evidence>
<reference evidence="1" key="1">
    <citation type="submission" date="2014-12" db="EMBL/GenBank/DDBJ databases">
        <title>Insight into the proteome of Arion vulgaris.</title>
        <authorList>
            <person name="Aradska J."/>
            <person name="Bulat T."/>
            <person name="Smidak R."/>
            <person name="Sarate P."/>
            <person name="Gangsoo J."/>
            <person name="Sialana F."/>
            <person name="Bilban M."/>
            <person name="Lubec G."/>
        </authorList>
    </citation>
    <scope>NUCLEOTIDE SEQUENCE</scope>
    <source>
        <tissue evidence="1">Skin</tissue>
    </source>
</reference>
<name>A0A0B7B5H2_9EUPU</name>
<organism evidence="1">
    <name type="scientific">Arion vulgaris</name>
    <dbReference type="NCBI Taxonomy" id="1028688"/>
    <lineage>
        <taxon>Eukaryota</taxon>
        <taxon>Metazoa</taxon>
        <taxon>Spiralia</taxon>
        <taxon>Lophotrochozoa</taxon>
        <taxon>Mollusca</taxon>
        <taxon>Gastropoda</taxon>
        <taxon>Heterobranchia</taxon>
        <taxon>Euthyneura</taxon>
        <taxon>Panpulmonata</taxon>
        <taxon>Eupulmonata</taxon>
        <taxon>Stylommatophora</taxon>
        <taxon>Helicina</taxon>
        <taxon>Arionoidea</taxon>
        <taxon>Arionidae</taxon>
        <taxon>Arion</taxon>
    </lineage>
</organism>
<protein>
    <submittedName>
        <fullName evidence="1">Uncharacterized protein</fullName>
    </submittedName>
</protein>
<dbReference type="EMBL" id="HACG01040656">
    <property type="protein sequence ID" value="CEK87521.1"/>
    <property type="molecule type" value="Transcribed_RNA"/>
</dbReference>
<sequence length="68" mass="7900">MTYEEEQTWREMAYKKKWERESPGSTERCLPYKGFIFKQSFTRSVCVEFFVECASGSTHSLIFGGLSG</sequence>
<accession>A0A0B7B5H2</accession>
<proteinExistence type="predicted"/>
<gene>
    <name evidence="1" type="primary">ORF159730</name>
</gene>